<feature type="non-terminal residue" evidence="1">
    <location>
        <position position="1"/>
    </location>
</feature>
<dbReference type="EMBL" id="MRZV01001280">
    <property type="protein sequence ID" value="PIK39069.1"/>
    <property type="molecule type" value="Genomic_DNA"/>
</dbReference>
<organism evidence="1 2">
    <name type="scientific">Stichopus japonicus</name>
    <name type="common">Sea cucumber</name>
    <dbReference type="NCBI Taxonomy" id="307972"/>
    <lineage>
        <taxon>Eukaryota</taxon>
        <taxon>Metazoa</taxon>
        <taxon>Echinodermata</taxon>
        <taxon>Eleutherozoa</taxon>
        <taxon>Echinozoa</taxon>
        <taxon>Holothuroidea</taxon>
        <taxon>Aspidochirotacea</taxon>
        <taxon>Aspidochirotida</taxon>
        <taxon>Stichopodidae</taxon>
        <taxon>Apostichopus</taxon>
    </lineage>
</organism>
<reference evidence="1 2" key="1">
    <citation type="journal article" date="2017" name="PLoS Biol.">
        <title>The sea cucumber genome provides insights into morphological evolution and visceral regeneration.</title>
        <authorList>
            <person name="Zhang X."/>
            <person name="Sun L."/>
            <person name="Yuan J."/>
            <person name="Sun Y."/>
            <person name="Gao Y."/>
            <person name="Zhang L."/>
            <person name="Li S."/>
            <person name="Dai H."/>
            <person name="Hamel J.F."/>
            <person name="Liu C."/>
            <person name="Yu Y."/>
            <person name="Liu S."/>
            <person name="Lin W."/>
            <person name="Guo K."/>
            <person name="Jin S."/>
            <person name="Xu P."/>
            <person name="Storey K.B."/>
            <person name="Huan P."/>
            <person name="Zhang T."/>
            <person name="Zhou Y."/>
            <person name="Zhang J."/>
            <person name="Lin C."/>
            <person name="Li X."/>
            <person name="Xing L."/>
            <person name="Huo D."/>
            <person name="Sun M."/>
            <person name="Wang L."/>
            <person name="Mercier A."/>
            <person name="Li F."/>
            <person name="Yang H."/>
            <person name="Xiang J."/>
        </authorList>
    </citation>
    <scope>NUCLEOTIDE SEQUENCE [LARGE SCALE GENOMIC DNA]</scope>
    <source>
        <strain evidence="1">Shaxun</strain>
        <tissue evidence="1">Muscle</tissue>
    </source>
</reference>
<accession>A0A2G8JTN9</accession>
<comment type="caution">
    <text evidence="1">The sequence shown here is derived from an EMBL/GenBank/DDBJ whole genome shotgun (WGS) entry which is preliminary data.</text>
</comment>
<dbReference type="AlphaFoldDB" id="A0A2G8JTN9"/>
<sequence>FRCCLSPLVDLRLCCRLPKYLLGLCLSCLSERKGHRECEEKMMIHNGSPTGLSLAPSASANSSQTFSFRGSHFTTWL</sequence>
<name>A0A2G8JTN9_STIJA</name>
<evidence type="ECO:0000313" key="1">
    <source>
        <dbReference type="EMBL" id="PIK39069.1"/>
    </source>
</evidence>
<protein>
    <submittedName>
        <fullName evidence="1">Uncharacterized protein</fullName>
    </submittedName>
</protein>
<feature type="non-terminal residue" evidence="1">
    <location>
        <position position="77"/>
    </location>
</feature>
<dbReference type="Proteomes" id="UP000230750">
    <property type="component" value="Unassembled WGS sequence"/>
</dbReference>
<gene>
    <name evidence="1" type="ORF">BSL78_24096</name>
</gene>
<keyword evidence="2" id="KW-1185">Reference proteome</keyword>
<evidence type="ECO:0000313" key="2">
    <source>
        <dbReference type="Proteomes" id="UP000230750"/>
    </source>
</evidence>
<proteinExistence type="predicted"/>